<feature type="transmembrane region" description="Helical" evidence="7">
    <location>
        <begin position="408"/>
        <end position="430"/>
    </location>
</feature>
<sequence length="503" mass="56582">MVPIDLGHYCSSTLQTALWQLYQSGKHTDLTVTCGVRKFHVHKAVVCAQSSFFNAACGGGFKESLEGCIDLPDDDPDMVERLFQFLYLGNYSDGEYFDEMPSIPAMMEAKEVETLVKTKSDAFLTTKMEDPANDVDYVPEEPDPEPLEYESGSDDADDTDDADDADDAEDADEADNTDETDDADDADDAKPDAMAAKTEITSVPPISIFTSLRMYVMGDKYDVPALQLLAKQRFMRTAENNWQVYNKFPDVLDELFMTTASDDPLRDTPAERRLILKLDALIIVFLFLAHWAKVLDSSATSTAYVRGMKEDLSLYGNELNYLNTVYMVEFITMQIPLTLIMTRTPINIFLPTADLLWGIFTLAQYKATSVTTLYALRFFVGALGGFFFPAVQWYLGSWYKRSELARRGAIFFISSQVGSMSLGYIQAGAYEMAIHHLYFPFLALYIINKWVGTKIVGFACTIPIAILGFFLLPSTPDHSRPRFLSEAEIHLARERMRAEHLEP</sequence>
<evidence type="ECO:0000256" key="5">
    <source>
        <dbReference type="ARBA" id="ARBA00023136"/>
    </source>
</evidence>
<evidence type="ECO:0000259" key="8">
    <source>
        <dbReference type="PROSITE" id="PS50097"/>
    </source>
</evidence>
<dbReference type="VEuPathDB" id="FungiDB:EYZ11_005753"/>
<organism evidence="10 11">
    <name type="scientific">Aspergillus tanneri</name>
    <dbReference type="NCBI Taxonomy" id="1220188"/>
    <lineage>
        <taxon>Eukaryota</taxon>
        <taxon>Fungi</taxon>
        <taxon>Dikarya</taxon>
        <taxon>Ascomycota</taxon>
        <taxon>Pezizomycotina</taxon>
        <taxon>Eurotiomycetes</taxon>
        <taxon>Eurotiomycetidae</taxon>
        <taxon>Eurotiales</taxon>
        <taxon>Aspergillaceae</taxon>
        <taxon>Aspergillus</taxon>
        <taxon>Aspergillus subgen. Circumdati</taxon>
    </lineage>
</organism>
<evidence type="ECO:0000256" key="1">
    <source>
        <dbReference type="ARBA" id="ARBA00004141"/>
    </source>
</evidence>
<evidence type="ECO:0000256" key="7">
    <source>
        <dbReference type="SAM" id="Phobius"/>
    </source>
</evidence>
<dbReference type="GO" id="GO:0022857">
    <property type="term" value="F:transmembrane transporter activity"/>
    <property type="evidence" value="ECO:0007669"/>
    <property type="project" value="InterPro"/>
</dbReference>
<keyword evidence="5 7" id="KW-0472">Membrane</keyword>
<dbReference type="EMBL" id="QUQM01000004">
    <property type="protein sequence ID" value="KAA8647710.1"/>
    <property type="molecule type" value="Genomic_DNA"/>
</dbReference>
<dbReference type="InterPro" id="IPR000210">
    <property type="entry name" value="BTB/POZ_dom"/>
</dbReference>
<dbReference type="GeneID" id="54329109"/>
<dbReference type="SUPFAM" id="SSF54695">
    <property type="entry name" value="POZ domain"/>
    <property type="match status" value="1"/>
</dbReference>
<evidence type="ECO:0008006" key="12">
    <source>
        <dbReference type="Google" id="ProtNLM"/>
    </source>
</evidence>
<dbReference type="InterPro" id="IPR020846">
    <property type="entry name" value="MFS_dom"/>
</dbReference>
<name>A0A5M9MQY2_9EURO</name>
<feature type="domain" description="Major facilitator superfamily (MFS) profile" evidence="9">
    <location>
        <begin position="282"/>
        <end position="503"/>
    </location>
</feature>
<feature type="domain" description="BTB" evidence="8">
    <location>
        <begin position="28"/>
        <end position="95"/>
    </location>
</feature>
<dbReference type="Pfam" id="PF07690">
    <property type="entry name" value="MFS_1"/>
    <property type="match status" value="1"/>
</dbReference>
<comment type="caution">
    <text evidence="10">The sequence shown here is derived from an EMBL/GenBank/DDBJ whole genome shotgun (WGS) entry which is preliminary data.</text>
</comment>
<feature type="transmembrane region" description="Helical" evidence="7">
    <location>
        <begin position="450"/>
        <end position="472"/>
    </location>
</feature>
<dbReference type="AlphaFoldDB" id="A0A5M9MQY2"/>
<feature type="region of interest" description="Disordered" evidence="6">
    <location>
        <begin position="128"/>
        <end position="189"/>
    </location>
</feature>
<dbReference type="InterPro" id="IPR036259">
    <property type="entry name" value="MFS_trans_sf"/>
</dbReference>
<dbReference type="InterPro" id="IPR011701">
    <property type="entry name" value="MFS"/>
</dbReference>
<protein>
    <recommendedName>
        <fullName evidence="12">BTB domain-containing protein</fullName>
    </recommendedName>
</protein>
<dbReference type="CDD" id="cd18186">
    <property type="entry name" value="BTB_POZ_ZBTB_KLHL-like"/>
    <property type="match status" value="1"/>
</dbReference>
<dbReference type="PANTHER" id="PTHR43791:SF15">
    <property type="entry name" value="TRANSPORTER SEO1-RELATED"/>
    <property type="match status" value="1"/>
</dbReference>
<dbReference type="SUPFAM" id="SSF103473">
    <property type="entry name" value="MFS general substrate transporter"/>
    <property type="match status" value="1"/>
</dbReference>
<keyword evidence="3 7" id="KW-0812">Transmembrane</keyword>
<proteinExistence type="predicted"/>
<dbReference type="VEuPathDB" id="FungiDB:EYZ11_005754"/>
<dbReference type="PANTHER" id="PTHR43791">
    <property type="entry name" value="PERMEASE-RELATED"/>
    <property type="match status" value="1"/>
</dbReference>
<evidence type="ECO:0000256" key="3">
    <source>
        <dbReference type="ARBA" id="ARBA00022692"/>
    </source>
</evidence>
<reference evidence="10 11" key="1">
    <citation type="submission" date="2019-08" db="EMBL/GenBank/DDBJ databases">
        <title>The genome sequence of a newly discovered highly antifungal drug resistant Aspergillus species, Aspergillus tanneri NIH 1004.</title>
        <authorList>
            <person name="Mounaud S."/>
            <person name="Singh I."/>
            <person name="Joardar V."/>
            <person name="Pakala S."/>
            <person name="Pakala S."/>
            <person name="Venepally P."/>
            <person name="Chung J.K."/>
            <person name="Losada L."/>
            <person name="Nierman W.C."/>
        </authorList>
    </citation>
    <scope>NUCLEOTIDE SEQUENCE [LARGE SCALE GENOMIC DNA]</scope>
    <source>
        <strain evidence="10 11">NIH1004</strain>
    </source>
</reference>
<evidence type="ECO:0000256" key="2">
    <source>
        <dbReference type="ARBA" id="ARBA00022448"/>
    </source>
</evidence>
<dbReference type="Proteomes" id="UP000324241">
    <property type="component" value="Unassembled WGS sequence"/>
</dbReference>
<dbReference type="PROSITE" id="PS50097">
    <property type="entry name" value="BTB"/>
    <property type="match status" value="1"/>
</dbReference>
<dbReference type="OrthoDB" id="6359816at2759"/>
<feature type="compositionally biased region" description="Acidic residues" evidence="6">
    <location>
        <begin position="131"/>
        <end position="187"/>
    </location>
</feature>
<gene>
    <name evidence="10" type="ORF">ATNIH1004_006407</name>
</gene>
<keyword evidence="4 7" id="KW-1133">Transmembrane helix</keyword>
<dbReference type="Gene3D" id="3.30.710.10">
    <property type="entry name" value="Potassium Channel Kv1.1, Chain A"/>
    <property type="match status" value="1"/>
</dbReference>
<dbReference type="Gene3D" id="1.20.1250.20">
    <property type="entry name" value="MFS general substrate transporter like domains"/>
    <property type="match status" value="1"/>
</dbReference>
<dbReference type="Pfam" id="PF00651">
    <property type="entry name" value="BTB"/>
    <property type="match status" value="1"/>
</dbReference>
<feature type="transmembrane region" description="Helical" evidence="7">
    <location>
        <begin position="373"/>
        <end position="396"/>
    </location>
</feature>
<dbReference type="RefSeq" id="XP_033427071.1">
    <property type="nucleotide sequence ID" value="XM_033571039.1"/>
</dbReference>
<evidence type="ECO:0000259" key="9">
    <source>
        <dbReference type="PROSITE" id="PS50850"/>
    </source>
</evidence>
<dbReference type="GO" id="GO:0016020">
    <property type="term" value="C:membrane"/>
    <property type="evidence" value="ECO:0007669"/>
    <property type="project" value="UniProtKB-SubCell"/>
</dbReference>
<evidence type="ECO:0000256" key="6">
    <source>
        <dbReference type="SAM" id="MobiDB-lite"/>
    </source>
</evidence>
<accession>A0A5M9MQY2</accession>
<evidence type="ECO:0000256" key="4">
    <source>
        <dbReference type="ARBA" id="ARBA00022989"/>
    </source>
</evidence>
<keyword evidence="2" id="KW-0813">Transport</keyword>
<dbReference type="InterPro" id="IPR011333">
    <property type="entry name" value="SKP1/BTB/POZ_sf"/>
</dbReference>
<comment type="subcellular location">
    <subcellularLocation>
        <location evidence="1">Membrane</location>
        <topology evidence="1">Multi-pass membrane protein</topology>
    </subcellularLocation>
</comment>
<evidence type="ECO:0000313" key="10">
    <source>
        <dbReference type="EMBL" id="KAA8647710.1"/>
    </source>
</evidence>
<evidence type="ECO:0000313" key="11">
    <source>
        <dbReference type="Proteomes" id="UP000324241"/>
    </source>
</evidence>
<dbReference type="PROSITE" id="PS50850">
    <property type="entry name" value="MFS"/>
    <property type="match status" value="1"/>
</dbReference>